<evidence type="ECO:0000256" key="1">
    <source>
        <dbReference type="ARBA" id="ARBA00022603"/>
    </source>
</evidence>
<proteinExistence type="predicted"/>
<evidence type="ECO:0000259" key="3">
    <source>
        <dbReference type="Pfam" id="PF00588"/>
    </source>
</evidence>
<comment type="caution">
    <text evidence="4">The sequence shown here is derived from an EMBL/GenBank/DDBJ whole genome shotgun (WGS) entry which is preliminary data.</text>
</comment>
<reference evidence="4 5" key="1">
    <citation type="submission" date="2020-03" db="EMBL/GenBank/DDBJ databases">
        <title>Genomic Encyclopedia of Type Strains, Phase IV (KMG-IV): sequencing the most valuable type-strain genomes for metagenomic binning, comparative biology and taxonomic classification.</title>
        <authorList>
            <person name="Goeker M."/>
        </authorList>
    </citation>
    <scope>NUCLEOTIDE SEQUENCE [LARGE SCALE GENOMIC DNA]</scope>
    <source>
        <strain evidence="4 5">DSM 105096</strain>
    </source>
</reference>
<feature type="domain" description="tRNA/rRNA methyltransferase SpoU type" evidence="3">
    <location>
        <begin position="12"/>
        <end position="157"/>
    </location>
</feature>
<dbReference type="InterPro" id="IPR029028">
    <property type="entry name" value="Alpha/beta_knot_MTases"/>
</dbReference>
<dbReference type="EMBL" id="JAATJH010000004">
    <property type="protein sequence ID" value="NJC27258.1"/>
    <property type="molecule type" value="Genomic_DNA"/>
</dbReference>
<organism evidence="4 5">
    <name type="scientific">Neolewinella antarctica</name>
    <dbReference type="NCBI Taxonomy" id="442734"/>
    <lineage>
        <taxon>Bacteria</taxon>
        <taxon>Pseudomonadati</taxon>
        <taxon>Bacteroidota</taxon>
        <taxon>Saprospiria</taxon>
        <taxon>Saprospirales</taxon>
        <taxon>Lewinellaceae</taxon>
        <taxon>Neolewinella</taxon>
    </lineage>
</organism>
<keyword evidence="5" id="KW-1185">Reference proteome</keyword>
<protein>
    <submittedName>
        <fullName evidence="4">tRNA G18 (Ribose-2'-O)-methylase SpoU</fullName>
    </submittedName>
</protein>
<dbReference type="Gene3D" id="3.40.1280.10">
    <property type="match status" value="1"/>
</dbReference>
<evidence type="ECO:0000313" key="4">
    <source>
        <dbReference type="EMBL" id="NJC27258.1"/>
    </source>
</evidence>
<keyword evidence="1" id="KW-0489">Methyltransferase</keyword>
<dbReference type="InterPro" id="IPR001537">
    <property type="entry name" value="SpoU_MeTrfase"/>
</dbReference>
<name>A0ABX0XEP3_9BACT</name>
<dbReference type="InterPro" id="IPR029026">
    <property type="entry name" value="tRNA_m1G_MTases_N"/>
</dbReference>
<sequence>MKTAARRHQLEILCADFCDPRNVGSAFRLADAVGASLVLCGVSPVPPNNKINKTARSTVRSVAFKYEPSAVDYLLERRRAGDFLLALELTDESVSLIDYNLPASVRRGERKTILIPGSEASGVAQELLDLVDASVHLPMYGQNSSLNVAVALGTAAYLVVGQLGNENNHSAG</sequence>
<dbReference type="Proteomes" id="UP000770785">
    <property type="component" value="Unassembled WGS sequence"/>
</dbReference>
<keyword evidence="2" id="KW-0808">Transferase</keyword>
<dbReference type="InterPro" id="IPR051259">
    <property type="entry name" value="rRNA_Methyltransferase"/>
</dbReference>
<dbReference type="PANTHER" id="PTHR43191:SF2">
    <property type="entry name" value="RRNA METHYLTRANSFERASE 3, MITOCHONDRIAL"/>
    <property type="match status" value="1"/>
</dbReference>
<dbReference type="SUPFAM" id="SSF75217">
    <property type="entry name" value="alpha/beta knot"/>
    <property type="match status" value="1"/>
</dbReference>
<dbReference type="Pfam" id="PF00588">
    <property type="entry name" value="SpoU_methylase"/>
    <property type="match status" value="1"/>
</dbReference>
<evidence type="ECO:0000256" key="2">
    <source>
        <dbReference type="ARBA" id="ARBA00022679"/>
    </source>
</evidence>
<dbReference type="RefSeq" id="WP_168038175.1">
    <property type="nucleotide sequence ID" value="NZ_JAATJH010000004.1"/>
</dbReference>
<gene>
    <name evidence="4" type="ORF">GGR27_002771</name>
</gene>
<evidence type="ECO:0000313" key="5">
    <source>
        <dbReference type="Proteomes" id="UP000770785"/>
    </source>
</evidence>
<accession>A0ABX0XEP3</accession>
<dbReference type="PANTHER" id="PTHR43191">
    <property type="entry name" value="RRNA METHYLTRANSFERASE 3"/>
    <property type="match status" value="1"/>
</dbReference>